<dbReference type="PANTHER" id="PTHR10291:SF0">
    <property type="entry name" value="DEHYDRODOLICHYL DIPHOSPHATE SYNTHASE 2"/>
    <property type="match status" value="1"/>
</dbReference>
<comment type="cofactor">
    <cofactor evidence="2">
        <name>Mg(2+)</name>
        <dbReference type="ChEBI" id="CHEBI:18420"/>
    </cofactor>
    <text evidence="2">Binds 2 magnesium ions per subunit.</text>
</comment>
<sequence length="260" mass="29508">MPSSANPSIVPIPDSKGPSIPRHIAIVMDGNGRWARARLLPRTEGHRRGVKTVRSIIAACLDRGIRILTVFAFSSENWRRPRDEVSTLMELFLSSLRREREQLHHKGVRIRFIGDRNAFSERLQAEMVSAEQYTQDNREMTLVIAANYGGRWDIEQAARRYAAACVSTGRTVDEIAGDPAPLEAYMATYDLCEPDLFIRTGGERRLSNFLLWQLAYTELYFTDTLWPDFDAAALDVAIDDFLKRQRRFGQTSEQIGDANG</sequence>
<dbReference type="GO" id="GO:0008834">
    <property type="term" value="F:ditrans,polycis-undecaprenyl-diphosphate synthase [(2E,6E)-farnesyl-diphosphate specific] activity"/>
    <property type="evidence" value="ECO:0007669"/>
    <property type="project" value="UniProtKB-UniRule"/>
</dbReference>
<dbReference type="AlphaFoldDB" id="A0A1P8ULB4"/>
<dbReference type="GO" id="GO:0009252">
    <property type="term" value="P:peptidoglycan biosynthetic process"/>
    <property type="evidence" value="ECO:0007669"/>
    <property type="project" value="UniProtKB-UniRule"/>
</dbReference>
<dbReference type="GO" id="GO:0000287">
    <property type="term" value="F:magnesium ion binding"/>
    <property type="evidence" value="ECO:0007669"/>
    <property type="project" value="UniProtKB-UniRule"/>
</dbReference>
<feature type="binding site" evidence="2">
    <location>
        <position position="80"/>
    </location>
    <ligand>
        <name>substrate</name>
    </ligand>
</feature>
<dbReference type="STRING" id="1765967.BW247_09135"/>
<reference evidence="3 4" key="1">
    <citation type="submission" date="2017-01" db="EMBL/GenBank/DDBJ databases">
        <title>Draft sequence of Acidihalobacter ferrooxidans strain DSM 14175 (strain V8).</title>
        <authorList>
            <person name="Khaleque H.N."/>
            <person name="Ramsay J.P."/>
            <person name="Murphy R.J.T."/>
            <person name="Kaksonen A.H."/>
            <person name="Boxall N.J."/>
            <person name="Watkin E.L.J."/>
        </authorList>
    </citation>
    <scope>NUCLEOTIDE SEQUENCE [LARGE SCALE GENOMIC DNA]</scope>
    <source>
        <strain evidence="3 4">V8</strain>
    </source>
</reference>
<feature type="binding site" evidence="2">
    <location>
        <position position="34"/>
    </location>
    <ligand>
        <name>substrate</name>
    </ligand>
</feature>
<dbReference type="GO" id="GO:0008360">
    <property type="term" value="P:regulation of cell shape"/>
    <property type="evidence" value="ECO:0007669"/>
    <property type="project" value="UniProtKB-KW"/>
</dbReference>
<feature type="binding site" evidence="2">
    <location>
        <position position="78"/>
    </location>
    <ligand>
        <name>substrate</name>
    </ligand>
</feature>
<evidence type="ECO:0000256" key="2">
    <source>
        <dbReference type="HAMAP-Rule" id="MF_01139"/>
    </source>
</evidence>
<dbReference type="InterPro" id="IPR001441">
    <property type="entry name" value="UPP_synth-like"/>
</dbReference>
<dbReference type="SUPFAM" id="SSF64005">
    <property type="entry name" value="Undecaprenyl diphosphate synthase"/>
    <property type="match status" value="1"/>
</dbReference>
<dbReference type="CDD" id="cd00475">
    <property type="entry name" value="Cis_IPPS"/>
    <property type="match status" value="1"/>
</dbReference>
<keyword evidence="4" id="KW-1185">Reference proteome</keyword>
<feature type="active site" evidence="2">
    <location>
        <position position="29"/>
    </location>
</feature>
<dbReference type="InterPro" id="IPR018520">
    <property type="entry name" value="UPP_synth-like_CS"/>
</dbReference>
<dbReference type="GO" id="GO:0016094">
    <property type="term" value="P:polyprenol biosynthetic process"/>
    <property type="evidence" value="ECO:0007669"/>
    <property type="project" value="TreeGrafter"/>
</dbReference>
<feature type="binding site" evidence="2">
    <location>
        <begin position="205"/>
        <end position="207"/>
    </location>
    <ligand>
        <name>substrate</name>
    </ligand>
</feature>
<feature type="binding site" evidence="2">
    <location>
        <position position="218"/>
    </location>
    <ligand>
        <name>Mg(2+)</name>
        <dbReference type="ChEBI" id="CHEBI:18420"/>
    </ligand>
</feature>
<keyword evidence="2" id="KW-0133">Cell shape</keyword>
<dbReference type="Proteomes" id="UP000243807">
    <property type="component" value="Chromosome"/>
</dbReference>
<name>A0A1P8ULB4_9GAMM</name>
<evidence type="ECO:0000313" key="3">
    <source>
        <dbReference type="EMBL" id="APZ44638.1"/>
    </source>
</evidence>
<feature type="binding site" evidence="2">
    <location>
        <begin position="30"/>
        <end position="33"/>
    </location>
    <ligand>
        <name>substrate</name>
    </ligand>
</feature>
<feature type="binding site" evidence="2">
    <location>
        <begin position="74"/>
        <end position="76"/>
    </location>
    <ligand>
        <name>substrate</name>
    </ligand>
</feature>
<dbReference type="FunFam" id="3.40.1180.10:FF:000001">
    <property type="entry name" value="(2E,6E)-farnesyl-diphosphate-specific ditrans,polycis-undecaprenyl-diphosphate synthase"/>
    <property type="match status" value="1"/>
</dbReference>
<dbReference type="PANTHER" id="PTHR10291">
    <property type="entry name" value="DEHYDRODOLICHYL DIPHOSPHATE SYNTHASE FAMILY MEMBER"/>
    <property type="match status" value="1"/>
</dbReference>
<dbReference type="GO" id="GO:0071555">
    <property type="term" value="P:cell wall organization"/>
    <property type="evidence" value="ECO:0007669"/>
    <property type="project" value="UniProtKB-KW"/>
</dbReference>
<keyword evidence="2" id="KW-0479">Metal-binding</keyword>
<keyword evidence="2" id="KW-0573">Peptidoglycan synthesis</keyword>
<keyword evidence="2" id="KW-0460">Magnesium</keyword>
<evidence type="ECO:0000256" key="1">
    <source>
        <dbReference type="ARBA" id="ARBA00022679"/>
    </source>
</evidence>
<dbReference type="KEGG" id="afy:BW247_09135"/>
<dbReference type="Pfam" id="PF01255">
    <property type="entry name" value="Prenyltransf"/>
    <property type="match status" value="1"/>
</dbReference>
<dbReference type="HAMAP" id="MF_01139">
    <property type="entry name" value="ISPT"/>
    <property type="match status" value="1"/>
</dbReference>
<dbReference type="PROSITE" id="PS01066">
    <property type="entry name" value="UPP_SYNTHASE"/>
    <property type="match status" value="1"/>
</dbReference>
<protein>
    <recommendedName>
        <fullName evidence="2">Ditrans,polycis-undecaprenyl-diphosphate synthase ((2E,6E)-farnesyl-diphosphate specific)</fullName>
        <ecNumber evidence="2">2.5.1.31</ecNumber>
    </recommendedName>
    <alternativeName>
        <fullName evidence="2">Ditrans,polycis-undecaprenylcistransferase</fullName>
    </alternativeName>
    <alternativeName>
        <fullName evidence="2">Undecaprenyl diphosphate synthase</fullName>
        <shortName evidence="2">UDS</shortName>
    </alternativeName>
    <alternativeName>
        <fullName evidence="2">Undecaprenyl pyrophosphate synthase</fullName>
        <shortName evidence="2">UPP synthase</shortName>
    </alternativeName>
</protein>
<dbReference type="EMBL" id="CP019434">
    <property type="protein sequence ID" value="APZ44638.1"/>
    <property type="molecule type" value="Genomic_DNA"/>
</dbReference>
<dbReference type="InterPro" id="IPR036424">
    <property type="entry name" value="UPP_synth-like_sf"/>
</dbReference>
<feature type="binding site" evidence="2">
    <location>
        <position position="46"/>
    </location>
    <ligand>
        <name>substrate</name>
    </ligand>
</feature>
<feature type="active site" description="Proton acceptor" evidence="2">
    <location>
        <position position="77"/>
    </location>
</feature>
<organism evidence="3 4">
    <name type="scientific">Acidihalobacter ferrooxydans</name>
    <dbReference type="NCBI Taxonomy" id="1765967"/>
    <lineage>
        <taxon>Bacteria</taxon>
        <taxon>Pseudomonadati</taxon>
        <taxon>Pseudomonadota</taxon>
        <taxon>Gammaproteobacteria</taxon>
        <taxon>Chromatiales</taxon>
        <taxon>Ectothiorhodospiraceae</taxon>
        <taxon>Acidihalobacter</taxon>
    </lineage>
</organism>
<feature type="binding site" evidence="2">
    <location>
        <position position="42"/>
    </location>
    <ligand>
        <name>substrate</name>
    </ligand>
</feature>
<proteinExistence type="inferred from homology"/>
<comment type="catalytic activity">
    <reaction evidence="2">
        <text>8 isopentenyl diphosphate + (2E,6E)-farnesyl diphosphate = di-trans,octa-cis-undecaprenyl diphosphate + 8 diphosphate</text>
        <dbReference type="Rhea" id="RHEA:27551"/>
        <dbReference type="ChEBI" id="CHEBI:33019"/>
        <dbReference type="ChEBI" id="CHEBI:58405"/>
        <dbReference type="ChEBI" id="CHEBI:128769"/>
        <dbReference type="ChEBI" id="CHEBI:175763"/>
        <dbReference type="EC" id="2.5.1.31"/>
    </reaction>
</comment>
<accession>A0A1P8ULB4</accession>
<comment type="function">
    <text evidence="2">Catalyzes the sequential condensation of isopentenyl diphosphate (IPP) with (2E,6E)-farnesyl diphosphate (E,E-FPP) to yield (2Z,6Z,10Z,14Z,18Z,22Z,26Z,30Z,34E,38E)-undecaprenyl diphosphate (di-trans,octa-cis-UPP). UPP is the precursor of glycosyl carrier lipid in the biosynthesis of bacterial cell wall polysaccharide components such as peptidoglycan and lipopolysaccharide.</text>
</comment>
<comment type="subunit">
    <text evidence="2">Homodimer.</text>
</comment>
<feature type="binding site" evidence="2">
    <location>
        <position position="199"/>
    </location>
    <ligand>
        <name>substrate</name>
    </ligand>
</feature>
<evidence type="ECO:0000313" key="4">
    <source>
        <dbReference type="Proteomes" id="UP000243807"/>
    </source>
</evidence>
<dbReference type="EC" id="2.5.1.31" evidence="2"/>
<keyword evidence="2" id="KW-0961">Cell wall biogenesis/degradation</keyword>
<gene>
    <name evidence="2" type="primary">uppS</name>
    <name evidence="3" type="ORF">BW247_09135</name>
</gene>
<comment type="similarity">
    <text evidence="2">Belongs to the UPP synthase family.</text>
</comment>
<dbReference type="Gene3D" id="3.40.1180.10">
    <property type="entry name" value="Decaprenyl diphosphate synthase-like"/>
    <property type="match status" value="1"/>
</dbReference>
<feature type="binding site" evidence="2">
    <location>
        <position position="29"/>
    </location>
    <ligand>
        <name>Mg(2+)</name>
        <dbReference type="ChEBI" id="CHEBI:18420"/>
    </ligand>
</feature>
<dbReference type="GO" id="GO:0005829">
    <property type="term" value="C:cytosol"/>
    <property type="evidence" value="ECO:0007669"/>
    <property type="project" value="TreeGrafter"/>
</dbReference>
<dbReference type="NCBIfam" id="TIGR00055">
    <property type="entry name" value="uppS"/>
    <property type="match status" value="1"/>
</dbReference>
<keyword evidence="1 2" id="KW-0808">Transferase</keyword>